<evidence type="ECO:0000313" key="4">
    <source>
        <dbReference type="Proteomes" id="UP000215914"/>
    </source>
</evidence>
<evidence type="ECO:0000256" key="1">
    <source>
        <dbReference type="SAM" id="Phobius"/>
    </source>
</evidence>
<evidence type="ECO:0000259" key="2">
    <source>
        <dbReference type="PROSITE" id="PS51126"/>
    </source>
</evidence>
<dbReference type="Proteomes" id="UP000215914">
    <property type="component" value="Chromosome 1"/>
</dbReference>
<dbReference type="AlphaFoldDB" id="A0A251VM55"/>
<feature type="transmembrane region" description="Helical" evidence="1">
    <location>
        <begin position="34"/>
        <end position="52"/>
    </location>
</feature>
<organism evidence="3 4">
    <name type="scientific">Helianthus annuus</name>
    <name type="common">Common sunflower</name>
    <dbReference type="NCBI Taxonomy" id="4232"/>
    <lineage>
        <taxon>Eukaryota</taxon>
        <taxon>Viridiplantae</taxon>
        <taxon>Streptophyta</taxon>
        <taxon>Embryophyta</taxon>
        <taxon>Tracheophyta</taxon>
        <taxon>Spermatophyta</taxon>
        <taxon>Magnoliopsida</taxon>
        <taxon>eudicotyledons</taxon>
        <taxon>Gunneridae</taxon>
        <taxon>Pentapetalae</taxon>
        <taxon>asterids</taxon>
        <taxon>campanulids</taxon>
        <taxon>Asterales</taxon>
        <taxon>Asteraceae</taxon>
        <taxon>Asteroideae</taxon>
        <taxon>Heliantheae alliance</taxon>
        <taxon>Heliantheae</taxon>
        <taxon>Helianthus</taxon>
    </lineage>
</organism>
<sequence>MFARCFSNHRWRSFLNGLTYRIDGNAVESDQPPLIAFLLLLFFPTKLCVYIIQQMFFFYFSICAFLALSGKSVLLRLEPRRASGALFITQVPPFLVQKIFTQIFSFINVQLFNSLLLRRECCSFSNGEYYAGFAWEELKHIRQAIGFLLKKTLDEISHSLRPVISVQQLYRIITMYWDDKYGTHSVSPDVSFIRIMMTEENNTISNSFLLDDDSRLQNGHRARHAGRTDIPIAEGSHVSYVLVKKSSRSCQAFWSQKLRLFFINMKMNLMLFKVLRCPAPILSAVGDFLDGLEAS</sequence>
<dbReference type="PROSITE" id="PS51126">
    <property type="entry name" value="DILUTE"/>
    <property type="match status" value="1"/>
</dbReference>
<gene>
    <name evidence="3" type="ORF">HannXRQ_Chr01g0007721</name>
</gene>
<dbReference type="SMART" id="SM01132">
    <property type="entry name" value="DIL"/>
    <property type="match status" value="1"/>
</dbReference>
<evidence type="ECO:0000313" key="3">
    <source>
        <dbReference type="EMBL" id="OTG36449.1"/>
    </source>
</evidence>
<keyword evidence="1" id="KW-1133">Transmembrane helix</keyword>
<keyword evidence="1" id="KW-0472">Membrane</keyword>
<name>A0A251VM55_HELAN</name>
<proteinExistence type="predicted"/>
<dbReference type="PANTHER" id="PTHR16027">
    <property type="entry name" value="DILUTE DOMAIN-CONTAINING PROTEIN YPR089W"/>
    <property type="match status" value="1"/>
</dbReference>
<feature type="domain" description="Dilute" evidence="2">
    <location>
        <begin position="45"/>
        <end position="218"/>
    </location>
</feature>
<reference evidence="4" key="1">
    <citation type="journal article" date="2017" name="Nature">
        <title>The sunflower genome provides insights into oil metabolism, flowering and Asterid evolution.</title>
        <authorList>
            <person name="Badouin H."/>
            <person name="Gouzy J."/>
            <person name="Grassa C.J."/>
            <person name="Murat F."/>
            <person name="Staton S.E."/>
            <person name="Cottret L."/>
            <person name="Lelandais-Briere C."/>
            <person name="Owens G.L."/>
            <person name="Carrere S."/>
            <person name="Mayjonade B."/>
            <person name="Legrand L."/>
            <person name="Gill N."/>
            <person name="Kane N.C."/>
            <person name="Bowers J.E."/>
            <person name="Hubner S."/>
            <person name="Bellec A."/>
            <person name="Berard A."/>
            <person name="Berges H."/>
            <person name="Blanchet N."/>
            <person name="Boniface M.C."/>
            <person name="Brunel D."/>
            <person name="Catrice O."/>
            <person name="Chaidir N."/>
            <person name="Claudel C."/>
            <person name="Donnadieu C."/>
            <person name="Faraut T."/>
            <person name="Fievet G."/>
            <person name="Helmstetter N."/>
            <person name="King M."/>
            <person name="Knapp S.J."/>
            <person name="Lai Z."/>
            <person name="Le Paslier M.C."/>
            <person name="Lippi Y."/>
            <person name="Lorenzon L."/>
            <person name="Mandel J.R."/>
            <person name="Marage G."/>
            <person name="Marchand G."/>
            <person name="Marquand E."/>
            <person name="Bret-Mestries E."/>
            <person name="Morien E."/>
            <person name="Nambeesan S."/>
            <person name="Nguyen T."/>
            <person name="Pegot-Espagnet P."/>
            <person name="Pouilly N."/>
            <person name="Raftis F."/>
            <person name="Sallet E."/>
            <person name="Schiex T."/>
            <person name="Thomas J."/>
            <person name="Vandecasteele C."/>
            <person name="Vares D."/>
            <person name="Vear F."/>
            <person name="Vautrin S."/>
            <person name="Crespi M."/>
            <person name="Mangin B."/>
            <person name="Burke J.M."/>
            <person name="Salse J."/>
            <person name="Munos S."/>
            <person name="Vincourt P."/>
            <person name="Rieseberg L.H."/>
            <person name="Langlade N.B."/>
        </authorList>
    </citation>
    <scope>NUCLEOTIDE SEQUENCE [LARGE SCALE GENOMIC DNA]</scope>
    <source>
        <strain evidence="4">cv. SF193</strain>
    </source>
</reference>
<dbReference type="Pfam" id="PF01843">
    <property type="entry name" value="DIL"/>
    <property type="match status" value="1"/>
</dbReference>
<accession>A0A251VM55</accession>
<dbReference type="PANTHER" id="PTHR16027:SF6">
    <property type="entry name" value="DILUTE DOMAIN-CONTAINING PROTEIN"/>
    <property type="match status" value="1"/>
</dbReference>
<dbReference type="EMBL" id="CM007890">
    <property type="protein sequence ID" value="OTG36449.1"/>
    <property type="molecule type" value="Genomic_DNA"/>
</dbReference>
<keyword evidence="1" id="KW-0812">Transmembrane</keyword>
<keyword evidence="4" id="KW-1185">Reference proteome</keyword>
<protein>
    <submittedName>
        <fullName evidence="3">Putative dilute domain-containing protein</fullName>
    </submittedName>
</protein>
<dbReference type="InterPro" id="IPR002710">
    <property type="entry name" value="Dilute_dom"/>
</dbReference>
<dbReference type="InterPro" id="IPR052072">
    <property type="entry name" value="Vascular_dev_regulator"/>
</dbReference>
<dbReference type="InParanoid" id="A0A251VM55"/>